<evidence type="ECO:0000313" key="3">
    <source>
        <dbReference type="EMBL" id="RWS08634.1"/>
    </source>
</evidence>
<keyword evidence="4" id="KW-1185">Reference proteome</keyword>
<reference evidence="1" key="2">
    <citation type="submission" date="2018-11" db="EMBL/GenBank/DDBJ databases">
        <title>Trombidioid mite genomics.</title>
        <authorList>
            <person name="Dong X."/>
        </authorList>
    </citation>
    <scope>NUCLEOTIDE SEQUENCE</scope>
    <source>
        <strain evidence="1">UoL-WK</strain>
    </source>
</reference>
<dbReference type="EMBL" id="NCKU01002879">
    <property type="protein sequence ID" value="RWS08622.1"/>
    <property type="molecule type" value="Genomic_DNA"/>
</dbReference>
<reference evidence="1 4" key="1">
    <citation type="journal article" date="2018" name="Gigascience">
        <title>Genomes of trombidid mites reveal novel predicted allergens and laterally-transferred genes associated with secondary metabolism.</title>
        <authorList>
            <person name="Dong X."/>
            <person name="Chaisiri K."/>
            <person name="Xia D."/>
            <person name="Armstrong S.D."/>
            <person name="Fang Y."/>
            <person name="Donnelly M.J."/>
            <person name="Kadowaki T."/>
            <person name="McGarry J.W."/>
            <person name="Darby A.C."/>
            <person name="Makepeace B.L."/>
        </authorList>
    </citation>
    <scope>NUCLEOTIDE SEQUENCE [LARGE SCALE GENOMIC DNA]</scope>
    <source>
        <strain evidence="1">UoL-WK</strain>
    </source>
</reference>
<protein>
    <submittedName>
        <fullName evidence="1">Uncharacterized protein</fullName>
    </submittedName>
</protein>
<proteinExistence type="predicted"/>
<sequence>MAKLFYCSINPIW</sequence>
<accession>A0A3S4QRU2</accession>
<evidence type="ECO:0000313" key="2">
    <source>
        <dbReference type="EMBL" id="RWS08622.1"/>
    </source>
</evidence>
<gene>
    <name evidence="3" type="ORF">B4U79_03055</name>
    <name evidence="2" type="ORF">B4U79_08240</name>
    <name evidence="1" type="ORF">B4U79_11575</name>
</gene>
<dbReference type="Proteomes" id="UP000285301">
    <property type="component" value="Unassembled WGS sequence"/>
</dbReference>
<evidence type="ECO:0000313" key="4">
    <source>
        <dbReference type="Proteomes" id="UP000285301"/>
    </source>
</evidence>
<organism evidence="1 4">
    <name type="scientific">Dinothrombium tinctorium</name>
    <dbReference type="NCBI Taxonomy" id="1965070"/>
    <lineage>
        <taxon>Eukaryota</taxon>
        <taxon>Metazoa</taxon>
        <taxon>Ecdysozoa</taxon>
        <taxon>Arthropoda</taxon>
        <taxon>Chelicerata</taxon>
        <taxon>Arachnida</taxon>
        <taxon>Acari</taxon>
        <taxon>Acariformes</taxon>
        <taxon>Trombidiformes</taxon>
        <taxon>Prostigmata</taxon>
        <taxon>Anystina</taxon>
        <taxon>Parasitengona</taxon>
        <taxon>Trombidioidea</taxon>
        <taxon>Trombidiidae</taxon>
        <taxon>Dinothrombium</taxon>
    </lineage>
</organism>
<comment type="caution">
    <text evidence="1">The sequence shown here is derived from an EMBL/GenBank/DDBJ whole genome shotgun (WGS) entry which is preliminary data.</text>
</comment>
<dbReference type="EMBL" id="NCKU01003779">
    <property type="protein sequence ID" value="RWS06930.1"/>
    <property type="molecule type" value="Genomic_DNA"/>
</dbReference>
<name>A0A3S4QRU2_9ACAR</name>
<evidence type="ECO:0000313" key="1">
    <source>
        <dbReference type="EMBL" id="RWS06930.1"/>
    </source>
</evidence>
<dbReference type="EMBL" id="NCKU01002874">
    <property type="protein sequence ID" value="RWS08634.1"/>
    <property type="molecule type" value="Genomic_DNA"/>
</dbReference>